<evidence type="ECO:0000313" key="2">
    <source>
        <dbReference type="EMBL" id="KAK0713730.1"/>
    </source>
</evidence>
<protein>
    <submittedName>
        <fullName evidence="2">Uncharacterized protein</fullName>
    </submittedName>
</protein>
<reference evidence="2" key="1">
    <citation type="submission" date="2023-06" db="EMBL/GenBank/DDBJ databases">
        <title>Genome-scale phylogeny and comparative genomics of the fungal order Sordariales.</title>
        <authorList>
            <consortium name="Lawrence Berkeley National Laboratory"/>
            <person name="Hensen N."/>
            <person name="Bonometti L."/>
            <person name="Westerberg I."/>
            <person name="Brannstrom I.O."/>
            <person name="Guillou S."/>
            <person name="Cros-Aarteil S."/>
            <person name="Calhoun S."/>
            <person name="Haridas S."/>
            <person name="Kuo A."/>
            <person name="Mondo S."/>
            <person name="Pangilinan J."/>
            <person name="Riley R."/>
            <person name="LaButti K."/>
            <person name="Andreopoulos B."/>
            <person name="Lipzen A."/>
            <person name="Chen C."/>
            <person name="Yanf M."/>
            <person name="Daum C."/>
            <person name="Ng V."/>
            <person name="Clum A."/>
            <person name="Steindorff A."/>
            <person name="Ohm R."/>
            <person name="Martin F."/>
            <person name="Silar P."/>
            <person name="Natvig D."/>
            <person name="Lalanne C."/>
            <person name="Gautier V."/>
            <person name="Ament-velasquez S.L."/>
            <person name="Kruys A."/>
            <person name="Hutchinson M.I."/>
            <person name="Powell A.J."/>
            <person name="Barry K."/>
            <person name="Miller A.N."/>
            <person name="Grigoriev I.V."/>
            <person name="Debuchy R."/>
            <person name="Gladieux P."/>
            <person name="Thoren M.H."/>
            <person name="Johannesson H."/>
        </authorList>
    </citation>
    <scope>NUCLEOTIDE SEQUENCE</scope>
    <source>
        <strain evidence="2">SMH2392-1A</strain>
    </source>
</reference>
<dbReference type="AlphaFoldDB" id="A0AA40ADB7"/>
<feature type="region of interest" description="Disordered" evidence="1">
    <location>
        <begin position="84"/>
        <end position="121"/>
    </location>
</feature>
<gene>
    <name evidence="2" type="ORF">B0T26DRAFT_369838</name>
</gene>
<dbReference type="RefSeq" id="XP_060295053.1">
    <property type="nucleotide sequence ID" value="XM_060434661.1"/>
</dbReference>
<evidence type="ECO:0000256" key="1">
    <source>
        <dbReference type="SAM" id="MobiDB-lite"/>
    </source>
</evidence>
<proteinExistence type="predicted"/>
<dbReference type="EMBL" id="JAUIRO010000005">
    <property type="protein sequence ID" value="KAK0713730.1"/>
    <property type="molecule type" value="Genomic_DNA"/>
</dbReference>
<organism evidence="2 3">
    <name type="scientific">Lasiosphaeria miniovina</name>
    <dbReference type="NCBI Taxonomy" id="1954250"/>
    <lineage>
        <taxon>Eukaryota</taxon>
        <taxon>Fungi</taxon>
        <taxon>Dikarya</taxon>
        <taxon>Ascomycota</taxon>
        <taxon>Pezizomycotina</taxon>
        <taxon>Sordariomycetes</taxon>
        <taxon>Sordariomycetidae</taxon>
        <taxon>Sordariales</taxon>
        <taxon>Lasiosphaeriaceae</taxon>
        <taxon>Lasiosphaeria</taxon>
    </lineage>
</organism>
<comment type="caution">
    <text evidence="2">The sequence shown here is derived from an EMBL/GenBank/DDBJ whole genome shotgun (WGS) entry which is preliminary data.</text>
</comment>
<feature type="compositionally biased region" description="Polar residues" evidence="1">
    <location>
        <begin position="104"/>
        <end position="121"/>
    </location>
</feature>
<name>A0AA40ADB7_9PEZI</name>
<sequence length="121" mass="13205">MKINHPTSQDSNPSLKTRLLQQQGHLLEYCLAPLCTLPRPPLHTASPPSAHCLTPSSLHDAAYVSRENESTSTASRRPVVVCRLATIPSPSHARQDRQAGTDRAASQQPHNNLTATSQQPR</sequence>
<keyword evidence="3" id="KW-1185">Reference proteome</keyword>
<dbReference type="Proteomes" id="UP001172101">
    <property type="component" value="Unassembled WGS sequence"/>
</dbReference>
<dbReference type="GeneID" id="85317931"/>
<evidence type="ECO:0000313" key="3">
    <source>
        <dbReference type="Proteomes" id="UP001172101"/>
    </source>
</evidence>
<accession>A0AA40ADB7</accession>